<reference evidence="1" key="1">
    <citation type="submission" date="2018-05" db="EMBL/GenBank/DDBJ databases">
        <authorList>
            <person name="Lanie J.A."/>
            <person name="Ng W.-L."/>
            <person name="Kazmierczak K.M."/>
            <person name="Andrzejewski T.M."/>
            <person name="Davidsen T.M."/>
            <person name="Wayne K.J."/>
            <person name="Tettelin H."/>
            <person name="Glass J.I."/>
            <person name="Rusch D."/>
            <person name="Podicherti R."/>
            <person name="Tsui H.-C.T."/>
            <person name="Winkler M.E."/>
        </authorList>
    </citation>
    <scope>NUCLEOTIDE SEQUENCE</scope>
</reference>
<organism evidence="1">
    <name type="scientific">marine metagenome</name>
    <dbReference type="NCBI Taxonomy" id="408172"/>
    <lineage>
        <taxon>unclassified sequences</taxon>
        <taxon>metagenomes</taxon>
        <taxon>ecological metagenomes</taxon>
    </lineage>
</organism>
<proteinExistence type="predicted"/>
<protein>
    <submittedName>
        <fullName evidence="1">Uncharacterized protein</fullName>
    </submittedName>
</protein>
<sequence>YPTLKEFWVAVEWEDGLFLATFKKGKKYEFKEKMIKRWDRDNEVLHQLIPSKLFKKIR</sequence>
<dbReference type="AlphaFoldDB" id="A0A383ENM3"/>
<feature type="non-terminal residue" evidence="1">
    <location>
        <position position="1"/>
    </location>
</feature>
<evidence type="ECO:0000313" key="1">
    <source>
        <dbReference type="EMBL" id="SVE57920.1"/>
    </source>
</evidence>
<name>A0A383ENM3_9ZZZZ</name>
<gene>
    <name evidence="1" type="ORF">METZ01_LOCUS510774</name>
</gene>
<dbReference type="EMBL" id="UINC01227153">
    <property type="protein sequence ID" value="SVE57920.1"/>
    <property type="molecule type" value="Genomic_DNA"/>
</dbReference>
<accession>A0A383ENM3</accession>